<keyword evidence="3" id="KW-1185">Reference proteome</keyword>
<gene>
    <name evidence="2" type="ORF">Fmac_008911</name>
</gene>
<dbReference type="EMBL" id="JBGMDY010000003">
    <property type="protein sequence ID" value="KAL2340971.1"/>
    <property type="molecule type" value="Genomic_DNA"/>
</dbReference>
<accession>A0ABD1MYR4</accession>
<comment type="caution">
    <text evidence="2">The sequence shown here is derived from an EMBL/GenBank/DDBJ whole genome shotgun (WGS) entry which is preliminary data.</text>
</comment>
<dbReference type="AlphaFoldDB" id="A0ABD1MYR4"/>
<feature type="region of interest" description="Disordered" evidence="1">
    <location>
        <begin position="250"/>
        <end position="274"/>
    </location>
</feature>
<proteinExistence type="predicted"/>
<evidence type="ECO:0000313" key="3">
    <source>
        <dbReference type="Proteomes" id="UP001603857"/>
    </source>
</evidence>
<reference evidence="2 3" key="1">
    <citation type="submission" date="2024-08" db="EMBL/GenBank/DDBJ databases">
        <title>Insights into the chromosomal genome structure of Flemingia macrophylla.</title>
        <authorList>
            <person name="Ding Y."/>
            <person name="Zhao Y."/>
            <person name="Bi W."/>
            <person name="Wu M."/>
            <person name="Zhao G."/>
            <person name="Gong Y."/>
            <person name="Li W."/>
            <person name="Zhang P."/>
        </authorList>
    </citation>
    <scope>NUCLEOTIDE SEQUENCE [LARGE SCALE GENOMIC DNA]</scope>
    <source>
        <strain evidence="2">DYQJB</strain>
        <tissue evidence="2">Leaf</tissue>
    </source>
</reference>
<name>A0ABD1MYR4_9FABA</name>
<protein>
    <submittedName>
        <fullName evidence="2">Uncharacterized protein</fullName>
    </submittedName>
</protein>
<evidence type="ECO:0000256" key="1">
    <source>
        <dbReference type="SAM" id="MobiDB-lite"/>
    </source>
</evidence>
<dbReference type="Proteomes" id="UP001603857">
    <property type="component" value="Unassembled WGS sequence"/>
</dbReference>
<sequence length="319" mass="35577">MASSQSELRKIGLEGFALIDKLYGPSRRSPANDALIPGRREGCWVVHQVSDLIEEPTVVKTKKPQNQLDDLPVYLHKAGSSAAKEGCTSTFVSLCGNDKVLSGCMEIGNHLLLLVIVKTTTVATPVVASLLQTLSRTNRKEVFWATRGPKEVVRLLSIRSYNQLRVNCLLVRHYCRVSTIAEKHSQIGNENFEGMENEKVESDVGSCLMSMAKAVVTKPSRKHQLSCLIKDHQKETAPVSSEHDASIEATPIASAEEQADSSSYHSSSSDRRMVQRLKNKEPRLNQISLKIEKEVFLFWAQRVYKLHSNINPPRNSNLE</sequence>
<evidence type="ECO:0000313" key="2">
    <source>
        <dbReference type="EMBL" id="KAL2340971.1"/>
    </source>
</evidence>
<organism evidence="2 3">
    <name type="scientific">Flemingia macrophylla</name>
    <dbReference type="NCBI Taxonomy" id="520843"/>
    <lineage>
        <taxon>Eukaryota</taxon>
        <taxon>Viridiplantae</taxon>
        <taxon>Streptophyta</taxon>
        <taxon>Embryophyta</taxon>
        <taxon>Tracheophyta</taxon>
        <taxon>Spermatophyta</taxon>
        <taxon>Magnoliopsida</taxon>
        <taxon>eudicotyledons</taxon>
        <taxon>Gunneridae</taxon>
        <taxon>Pentapetalae</taxon>
        <taxon>rosids</taxon>
        <taxon>fabids</taxon>
        <taxon>Fabales</taxon>
        <taxon>Fabaceae</taxon>
        <taxon>Papilionoideae</taxon>
        <taxon>50 kb inversion clade</taxon>
        <taxon>NPAAA clade</taxon>
        <taxon>indigoferoid/millettioid clade</taxon>
        <taxon>Phaseoleae</taxon>
        <taxon>Flemingia</taxon>
    </lineage>
</organism>